<dbReference type="Proteomes" id="UP000009192">
    <property type="component" value="Unassembled WGS sequence"/>
</dbReference>
<dbReference type="OrthoDB" id="16120at2759"/>
<evidence type="ECO:0000256" key="11">
    <source>
        <dbReference type="SAM" id="MobiDB-lite"/>
    </source>
</evidence>
<dbReference type="GO" id="GO:0005737">
    <property type="term" value="C:cytoplasm"/>
    <property type="evidence" value="ECO:0007669"/>
    <property type="project" value="UniProtKB-SubCell"/>
</dbReference>
<evidence type="ECO:0000256" key="5">
    <source>
        <dbReference type="ARBA" id="ARBA00022490"/>
    </source>
</evidence>
<evidence type="ECO:0000256" key="9">
    <source>
        <dbReference type="ARBA" id="ARBA00044820"/>
    </source>
</evidence>
<name>A0A0Q9WMM7_DROMO</name>
<feature type="compositionally biased region" description="Basic and acidic residues" evidence="11">
    <location>
        <begin position="359"/>
        <end position="369"/>
    </location>
</feature>
<accession>A0A0Q9WMM7</accession>
<dbReference type="PANTHER" id="PTHR10012:SF0">
    <property type="entry name" value="SERINE_THREONINE-PROTEIN PHOSPHATASE 2A ACTIVATOR"/>
    <property type="match status" value="1"/>
</dbReference>
<dbReference type="SMR" id="A0A0Q9WMM7"/>
<feature type="compositionally biased region" description="Basic residues" evidence="11">
    <location>
        <begin position="344"/>
        <end position="358"/>
    </location>
</feature>
<sequence>MDEDVSRYFEKISHGAVMRVRKECDMPLWYNSMAYHDVIAYINRTSTAIQGVQQLEPHGYPVSLTMRKLCHLIDSLIMQLSSVKPHAMNSYRTWSHQMLHKVFNMLETALPATKCEYVGELGQYLGSSFGNFTRADYGTGNELSFIFFLCSLFQAGILGAEDEPAAALMLFSRYLKCVRRLQSLFDLKPSAHQGAYSLDDFQFVAYMWGVAQLCYEPPFSPRELLDEATIREWRSQYLIVGCVAFLASTKTGTFAMHSNLLWSVASLSSWTQIYTGLQNMYLKEVICQFHLLRELCFGKLMAFVPVPPASQLMRAELGHLSLARQRYLREKEKLSNEQEQQKALHPHHHRRDHKREHRREREREWKREGSSVQPLSSIIEASHSGISSGSSITSLSDTSVHMNALAKRLGKHKQEQNQNQKQKGQQYSDMEY</sequence>
<dbReference type="AlphaFoldDB" id="A0A0Q9WMM7"/>
<dbReference type="GO" id="GO:0000159">
    <property type="term" value="C:protein phosphatase type 2A complex"/>
    <property type="evidence" value="ECO:0007669"/>
    <property type="project" value="TreeGrafter"/>
</dbReference>
<dbReference type="PhylomeDB" id="A0A0Q9WMM7"/>
<dbReference type="GO" id="GO:0003755">
    <property type="term" value="F:peptidyl-prolyl cis-trans isomerase activity"/>
    <property type="evidence" value="ECO:0007669"/>
    <property type="project" value="UniProtKB-KW"/>
</dbReference>
<dbReference type="SUPFAM" id="SSF140984">
    <property type="entry name" value="PTPA-like"/>
    <property type="match status" value="1"/>
</dbReference>
<proteinExistence type="inferred from homology"/>
<evidence type="ECO:0000256" key="2">
    <source>
        <dbReference type="ARBA" id="ARBA00004496"/>
    </source>
</evidence>
<dbReference type="InParanoid" id="A0A0Q9WMM7"/>
<evidence type="ECO:0000256" key="3">
    <source>
        <dbReference type="ARBA" id="ARBA00011019"/>
    </source>
</evidence>
<evidence type="ECO:0000256" key="4">
    <source>
        <dbReference type="ARBA" id="ARBA00013194"/>
    </source>
</evidence>
<dbReference type="EMBL" id="CH933810">
    <property type="protein sequence ID" value="KRF94049.1"/>
    <property type="molecule type" value="Genomic_DNA"/>
</dbReference>
<keyword evidence="5 10" id="KW-0963">Cytoplasm</keyword>
<dbReference type="FunCoup" id="A0A0Q9WMM7">
    <property type="interactions" value="100"/>
</dbReference>
<organism evidence="12 13">
    <name type="scientific">Drosophila mojavensis</name>
    <name type="common">Fruit fly</name>
    <dbReference type="NCBI Taxonomy" id="7230"/>
    <lineage>
        <taxon>Eukaryota</taxon>
        <taxon>Metazoa</taxon>
        <taxon>Ecdysozoa</taxon>
        <taxon>Arthropoda</taxon>
        <taxon>Hexapoda</taxon>
        <taxon>Insecta</taxon>
        <taxon>Pterygota</taxon>
        <taxon>Neoptera</taxon>
        <taxon>Endopterygota</taxon>
        <taxon>Diptera</taxon>
        <taxon>Brachycera</taxon>
        <taxon>Muscomorpha</taxon>
        <taxon>Ephydroidea</taxon>
        <taxon>Drosophilidae</taxon>
        <taxon>Drosophila</taxon>
    </lineage>
</organism>
<dbReference type="InterPro" id="IPR037218">
    <property type="entry name" value="PTPA_sf"/>
</dbReference>
<evidence type="ECO:0000256" key="7">
    <source>
        <dbReference type="ARBA" id="ARBA00023235"/>
    </source>
</evidence>
<dbReference type="GO" id="GO:1904785">
    <property type="term" value="P:regulation of asymmetric protein localization involved in cell fate determination"/>
    <property type="evidence" value="ECO:0007669"/>
    <property type="project" value="EnsemblMetazoa"/>
</dbReference>
<dbReference type="InterPro" id="IPR004327">
    <property type="entry name" value="Phstyr_phstse_ac"/>
</dbReference>
<feature type="region of interest" description="Disordered" evidence="11">
    <location>
        <begin position="332"/>
        <end position="376"/>
    </location>
</feature>
<evidence type="ECO:0000256" key="6">
    <source>
        <dbReference type="ARBA" id="ARBA00023110"/>
    </source>
</evidence>
<dbReference type="Gene3D" id="1.20.120.1150">
    <property type="match status" value="1"/>
</dbReference>
<evidence type="ECO:0000256" key="8">
    <source>
        <dbReference type="ARBA" id="ARBA00044786"/>
    </source>
</evidence>
<comment type="subcellular location">
    <subcellularLocation>
        <location evidence="2 10">Cytoplasm</location>
    </subcellularLocation>
</comment>
<dbReference type="EC" id="5.2.1.8" evidence="4 10"/>
<protein>
    <recommendedName>
        <fullName evidence="8 10">Serine/threonine-protein phosphatase 2A activator</fullName>
        <ecNumber evidence="4 10">5.2.1.8</ecNumber>
    </recommendedName>
    <alternativeName>
        <fullName evidence="9 10">Phosphotyrosyl phosphatase activator</fullName>
    </alternativeName>
</protein>
<dbReference type="PANTHER" id="PTHR10012">
    <property type="entry name" value="SERINE/THREONINE-PROTEIN PHOSPHATASE 2A REGULATORY SUBUNIT B"/>
    <property type="match status" value="1"/>
</dbReference>
<dbReference type="GO" id="GO:0045175">
    <property type="term" value="P:basal protein localization"/>
    <property type="evidence" value="ECO:0007669"/>
    <property type="project" value="EnsemblMetazoa"/>
</dbReference>
<dbReference type="GO" id="GO:0005634">
    <property type="term" value="C:nucleus"/>
    <property type="evidence" value="ECO:0007669"/>
    <property type="project" value="EnsemblMetazoa"/>
</dbReference>
<keyword evidence="7 10" id="KW-0413">Isomerase</keyword>
<dbReference type="GO" id="GO:0007052">
    <property type="term" value="P:mitotic spindle organization"/>
    <property type="evidence" value="ECO:0007669"/>
    <property type="project" value="TreeGrafter"/>
</dbReference>
<comment type="catalytic activity">
    <reaction evidence="1 10">
        <text>[protein]-peptidylproline (omega=180) = [protein]-peptidylproline (omega=0)</text>
        <dbReference type="Rhea" id="RHEA:16237"/>
        <dbReference type="Rhea" id="RHEA-COMP:10747"/>
        <dbReference type="Rhea" id="RHEA-COMP:10748"/>
        <dbReference type="ChEBI" id="CHEBI:83833"/>
        <dbReference type="ChEBI" id="CHEBI:83834"/>
        <dbReference type="EC" id="5.2.1.8"/>
    </reaction>
</comment>
<dbReference type="InterPro" id="IPR043170">
    <property type="entry name" value="PTPA_C_lid"/>
</dbReference>
<comment type="similarity">
    <text evidence="3 10">Belongs to the PTPA-type PPIase family.</text>
</comment>
<reference evidence="12 13" key="1">
    <citation type="journal article" date="2007" name="Nature">
        <title>Evolution of genes and genomes on the Drosophila phylogeny.</title>
        <authorList>
            <consortium name="Drosophila 12 Genomes Consortium"/>
            <person name="Clark A.G."/>
            <person name="Eisen M.B."/>
            <person name="Smith D.R."/>
            <person name="Bergman C.M."/>
            <person name="Oliver B."/>
            <person name="Markow T.A."/>
            <person name="Kaufman T.C."/>
            <person name="Kellis M."/>
            <person name="Gelbart W."/>
            <person name="Iyer V.N."/>
            <person name="Pollard D.A."/>
            <person name="Sackton T.B."/>
            <person name="Larracuente A.M."/>
            <person name="Singh N.D."/>
            <person name="Abad J.P."/>
            <person name="Abt D.N."/>
            <person name="Adryan B."/>
            <person name="Aguade M."/>
            <person name="Akashi H."/>
            <person name="Anderson W.W."/>
            <person name="Aquadro C.F."/>
            <person name="Ardell D.H."/>
            <person name="Arguello R."/>
            <person name="Artieri C.G."/>
            <person name="Barbash D.A."/>
            <person name="Barker D."/>
            <person name="Barsanti P."/>
            <person name="Batterham P."/>
            <person name="Batzoglou S."/>
            <person name="Begun D."/>
            <person name="Bhutkar A."/>
            <person name="Blanco E."/>
            <person name="Bosak S.A."/>
            <person name="Bradley R.K."/>
            <person name="Brand A.D."/>
            <person name="Brent M.R."/>
            <person name="Brooks A.N."/>
            <person name="Brown R.H."/>
            <person name="Butlin R.K."/>
            <person name="Caggese C."/>
            <person name="Calvi B.R."/>
            <person name="Bernardo de Carvalho A."/>
            <person name="Caspi A."/>
            <person name="Castrezana S."/>
            <person name="Celniker S.E."/>
            <person name="Chang J.L."/>
            <person name="Chapple C."/>
            <person name="Chatterji S."/>
            <person name="Chinwalla A."/>
            <person name="Civetta A."/>
            <person name="Clifton S.W."/>
            <person name="Comeron J.M."/>
            <person name="Costello J.C."/>
            <person name="Coyne J.A."/>
            <person name="Daub J."/>
            <person name="David R.G."/>
            <person name="Delcher A.L."/>
            <person name="Delehaunty K."/>
            <person name="Do C.B."/>
            <person name="Ebling H."/>
            <person name="Edwards K."/>
            <person name="Eickbush T."/>
            <person name="Evans J.D."/>
            <person name="Filipski A."/>
            <person name="Findeiss S."/>
            <person name="Freyhult E."/>
            <person name="Fulton L."/>
            <person name="Fulton R."/>
            <person name="Garcia A.C."/>
            <person name="Gardiner A."/>
            <person name="Garfield D.A."/>
            <person name="Garvin B.E."/>
            <person name="Gibson G."/>
            <person name="Gilbert D."/>
            <person name="Gnerre S."/>
            <person name="Godfrey J."/>
            <person name="Good R."/>
            <person name="Gotea V."/>
            <person name="Gravely B."/>
            <person name="Greenberg A.J."/>
            <person name="Griffiths-Jones S."/>
            <person name="Gross S."/>
            <person name="Guigo R."/>
            <person name="Gustafson E.A."/>
            <person name="Haerty W."/>
            <person name="Hahn M.W."/>
            <person name="Halligan D.L."/>
            <person name="Halpern A.L."/>
            <person name="Halter G.M."/>
            <person name="Han M.V."/>
            <person name="Heger A."/>
            <person name="Hillier L."/>
            <person name="Hinrichs A.S."/>
            <person name="Holmes I."/>
            <person name="Hoskins R.A."/>
            <person name="Hubisz M.J."/>
            <person name="Hultmark D."/>
            <person name="Huntley M.A."/>
            <person name="Jaffe D.B."/>
            <person name="Jagadeeshan S."/>
            <person name="Jeck W.R."/>
            <person name="Johnson J."/>
            <person name="Jones C.D."/>
            <person name="Jordan W.C."/>
            <person name="Karpen G.H."/>
            <person name="Kataoka E."/>
            <person name="Keightley P.D."/>
            <person name="Kheradpour P."/>
            <person name="Kirkness E.F."/>
            <person name="Koerich L.B."/>
            <person name="Kristiansen K."/>
            <person name="Kudrna D."/>
            <person name="Kulathinal R.J."/>
            <person name="Kumar S."/>
            <person name="Kwok R."/>
            <person name="Lander E."/>
            <person name="Langley C.H."/>
            <person name="Lapoint R."/>
            <person name="Lazzaro B.P."/>
            <person name="Lee S.J."/>
            <person name="Levesque L."/>
            <person name="Li R."/>
            <person name="Lin C.F."/>
            <person name="Lin M.F."/>
            <person name="Lindblad-Toh K."/>
            <person name="Llopart A."/>
            <person name="Long M."/>
            <person name="Low L."/>
            <person name="Lozovsky E."/>
            <person name="Lu J."/>
            <person name="Luo M."/>
            <person name="Machado C.A."/>
            <person name="Makalowski W."/>
            <person name="Marzo M."/>
            <person name="Matsuda M."/>
            <person name="Matzkin L."/>
            <person name="McAllister B."/>
            <person name="McBride C.S."/>
            <person name="McKernan B."/>
            <person name="McKernan K."/>
            <person name="Mendez-Lago M."/>
            <person name="Minx P."/>
            <person name="Mollenhauer M.U."/>
            <person name="Montooth K."/>
            <person name="Mount S.M."/>
            <person name="Mu X."/>
            <person name="Myers E."/>
            <person name="Negre B."/>
            <person name="Newfeld S."/>
            <person name="Nielsen R."/>
            <person name="Noor M.A."/>
            <person name="O'Grady P."/>
            <person name="Pachter L."/>
            <person name="Papaceit M."/>
            <person name="Parisi M.J."/>
            <person name="Parisi M."/>
            <person name="Parts L."/>
            <person name="Pedersen J.S."/>
            <person name="Pesole G."/>
            <person name="Phillippy A.M."/>
            <person name="Ponting C.P."/>
            <person name="Pop M."/>
            <person name="Porcelli D."/>
            <person name="Powell J.R."/>
            <person name="Prohaska S."/>
            <person name="Pruitt K."/>
            <person name="Puig M."/>
            <person name="Quesneville H."/>
            <person name="Ram K.R."/>
            <person name="Rand D."/>
            <person name="Rasmussen M.D."/>
            <person name="Reed L.K."/>
            <person name="Reenan R."/>
            <person name="Reily A."/>
            <person name="Remington K.A."/>
            <person name="Rieger T.T."/>
            <person name="Ritchie M.G."/>
            <person name="Robin C."/>
            <person name="Rogers Y.H."/>
            <person name="Rohde C."/>
            <person name="Rozas J."/>
            <person name="Rubenfield M.J."/>
            <person name="Ruiz A."/>
            <person name="Russo S."/>
            <person name="Salzberg S.L."/>
            <person name="Sanchez-Gracia A."/>
            <person name="Saranga D.J."/>
            <person name="Sato H."/>
            <person name="Schaeffer S.W."/>
            <person name="Schatz M.C."/>
            <person name="Schlenke T."/>
            <person name="Schwartz R."/>
            <person name="Segarra C."/>
            <person name="Singh R.S."/>
            <person name="Sirot L."/>
            <person name="Sirota M."/>
            <person name="Sisneros N.B."/>
            <person name="Smith C.D."/>
            <person name="Smith T.F."/>
            <person name="Spieth J."/>
            <person name="Stage D.E."/>
            <person name="Stark A."/>
            <person name="Stephan W."/>
            <person name="Strausberg R.L."/>
            <person name="Strempel S."/>
            <person name="Sturgill D."/>
            <person name="Sutton G."/>
            <person name="Sutton G.G."/>
            <person name="Tao W."/>
            <person name="Teichmann S."/>
            <person name="Tobari Y.N."/>
            <person name="Tomimura Y."/>
            <person name="Tsolas J.M."/>
            <person name="Valente V.L."/>
            <person name="Venter E."/>
            <person name="Venter J.C."/>
            <person name="Vicario S."/>
            <person name="Vieira F.G."/>
            <person name="Vilella A.J."/>
            <person name="Villasante A."/>
            <person name="Walenz B."/>
            <person name="Wang J."/>
            <person name="Wasserman M."/>
            <person name="Watts T."/>
            <person name="Wilson D."/>
            <person name="Wilson R.K."/>
            <person name="Wing R.A."/>
            <person name="Wolfner M.F."/>
            <person name="Wong A."/>
            <person name="Wong G.K."/>
            <person name="Wu C.I."/>
            <person name="Wu G."/>
            <person name="Yamamoto D."/>
            <person name="Yang H.P."/>
            <person name="Yang S.P."/>
            <person name="Yorke J.A."/>
            <person name="Yoshida K."/>
            <person name="Zdobnov E."/>
            <person name="Zhang P."/>
            <person name="Zhang Y."/>
            <person name="Zimin A.V."/>
            <person name="Baldwin J."/>
            <person name="Abdouelleil A."/>
            <person name="Abdulkadir J."/>
            <person name="Abebe A."/>
            <person name="Abera B."/>
            <person name="Abreu J."/>
            <person name="Acer S.C."/>
            <person name="Aftuck L."/>
            <person name="Alexander A."/>
            <person name="An P."/>
            <person name="Anderson E."/>
            <person name="Anderson S."/>
            <person name="Arachi H."/>
            <person name="Azer M."/>
            <person name="Bachantsang P."/>
            <person name="Barry A."/>
            <person name="Bayul T."/>
            <person name="Berlin A."/>
            <person name="Bessette D."/>
            <person name="Bloom T."/>
            <person name="Blye J."/>
            <person name="Boguslavskiy L."/>
            <person name="Bonnet C."/>
            <person name="Boukhgalter B."/>
            <person name="Bourzgui I."/>
            <person name="Brown A."/>
            <person name="Cahill P."/>
            <person name="Channer S."/>
            <person name="Cheshatsang Y."/>
            <person name="Chuda L."/>
            <person name="Citroen M."/>
            <person name="Collymore A."/>
            <person name="Cooke P."/>
            <person name="Costello M."/>
            <person name="D'Aco K."/>
            <person name="Daza R."/>
            <person name="De Haan G."/>
            <person name="DeGray S."/>
            <person name="DeMaso C."/>
            <person name="Dhargay N."/>
            <person name="Dooley K."/>
            <person name="Dooley E."/>
            <person name="Doricent M."/>
            <person name="Dorje P."/>
            <person name="Dorjee K."/>
            <person name="Dupes A."/>
            <person name="Elong R."/>
            <person name="Falk J."/>
            <person name="Farina A."/>
            <person name="Faro S."/>
            <person name="Ferguson D."/>
            <person name="Fisher S."/>
            <person name="Foley C.D."/>
            <person name="Franke A."/>
            <person name="Friedrich D."/>
            <person name="Gadbois L."/>
            <person name="Gearin G."/>
            <person name="Gearin C.R."/>
            <person name="Giannoukos G."/>
            <person name="Goode T."/>
            <person name="Graham J."/>
            <person name="Grandbois E."/>
            <person name="Grewal S."/>
            <person name="Gyaltsen K."/>
            <person name="Hafez N."/>
            <person name="Hagos B."/>
            <person name="Hall J."/>
            <person name="Henson C."/>
            <person name="Hollinger A."/>
            <person name="Honan T."/>
            <person name="Huard M.D."/>
            <person name="Hughes L."/>
            <person name="Hurhula B."/>
            <person name="Husby M.E."/>
            <person name="Kamat A."/>
            <person name="Kanga B."/>
            <person name="Kashin S."/>
            <person name="Khazanovich D."/>
            <person name="Kisner P."/>
            <person name="Lance K."/>
            <person name="Lara M."/>
            <person name="Lee W."/>
            <person name="Lennon N."/>
            <person name="Letendre F."/>
            <person name="LeVine R."/>
            <person name="Lipovsky A."/>
            <person name="Liu X."/>
            <person name="Liu J."/>
            <person name="Liu S."/>
            <person name="Lokyitsang T."/>
            <person name="Lokyitsang Y."/>
            <person name="Lubonja R."/>
            <person name="Lui A."/>
            <person name="MacDonald P."/>
            <person name="Magnisalis V."/>
            <person name="Maru K."/>
            <person name="Matthews C."/>
            <person name="McCusker W."/>
            <person name="McDonough S."/>
            <person name="Mehta T."/>
            <person name="Meldrim J."/>
            <person name="Meneus L."/>
            <person name="Mihai O."/>
            <person name="Mihalev A."/>
            <person name="Mihova T."/>
            <person name="Mittelman R."/>
            <person name="Mlenga V."/>
            <person name="Montmayeur A."/>
            <person name="Mulrain L."/>
            <person name="Navidi A."/>
            <person name="Naylor J."/>
            <person name="Negash T."/>
            <person name="Nguyen T."/>
            <person name="Nguyen N."/>
            <person name="Nicol R."/>
            <person name="Norbu C."/>
            <person name="Norbu N."/>
            <person name="Novod N."/>
            <person name="O'Neill B."/>
            <person name="Osman S."/>
            <person name="Markiewicz E."/>
            <person name="Oyono O.L."/>
            <person name="Patti C."/>
            <person name="Phunkhang P."/>
            <person name="Pierre F."/>
            <person name="Priest M."/>
            <person name="Raghuraman S."/>
            <person name="Rege F."/>
            <person name="Reyes R."/>
            <person name="Rise C."/>
            <person name="Rogov P."/>
            <person name="Ross K."/>
            <person name="Ryan E."/>
            <person name="Settipalli S."/>
            <person name="Shea T."/>
            <person name="Sherpa N."/>
            <person name="Shi L."/>
            <person name="Shih D."/>
            <person name="Sparrow T."/>
            <person name="Spaulding J."/>
            <person name="Stalker J."/>
            <person name="Stange-Thomann N."/>
            <person name="Stavropoulos S."/>
            <person name="Stone C."/>
            <person name="Strader C."/>
            <person name="Tesfaye S."/>
            <person name="Thomson T."/>
            <person name="Thoulutsang Y."/>
            <person name="Thoulutsang D."/>
            <person name="Topham K."/>
            <person name="Topping I."/>
            <person name="Tsamla T."/>
            <person name="Vassiliev H."/>
            <person name="Vo A."/>
            <person name="Wangchuk T."/>
            <person name="Wangdi T."/>
            <person name="Weiand M."/>
            <person name="Wilkinson J."/>
            <person name="Wilson A."/>
            <person name="Yadav S."/>
            <person name="Young G."/>
            <person name="Yu Q."/>
            <person name="Zembek L."/>
            <person name="Zhong D."/>
            <person name="Zimmer A."/>
            <person name="Zwirko Z."/>
            <person name="Jaffe D.B."/>
            <person name="Alvarez P."/>
            <person name="Brockman W."/>
            <person name="Butler J."/>
            <person name="Chin C."/>
            <person name="Gnerre S."/>
            <person name="Grabherr M."/>
            <person name="Kleber M."/>
            <person name="Mauceli E."/>
            <person name="MacCallum I."/>
        </authorList>
    </citation>
    <scope>NUCLEOTIDE SEQUENCE [LARGE SCALE GENOMIC DNA]</scope>
    <source>
        <strain evidence="13">Tucson 15081-1352.22</strain>
    </source>
</reference>
<feature type="compositionally biased region" description="Basic and acidic residues" evidence="11">
    <location>
        <begin position="332"/>
        <end position="342"/>
    </location>
</feature>
<feature type="region of interest" description="Disordered" evidence="11">
    <location>
        <begin position="403"/>
        <end position="432"/>
    </location>
</feature>
<dbReference type="Pfam" id="PF03095">
    <property type="entry name" value="PTPA"/>
    <property type="match status" value="1"/>
</dbReference>
<evidence type="ECO:0000313" key="13">
    <source>
        <dbReference type="Proteomes" id="UP000009192"/>
    </source>
</evidence>
<evidence type="ECO:0000256" key="1">
    <source>
        <dbReference type="ARBA" id="ARBA00000971"/>
    </source>
</evidence>
<gene>
    <name evidence="12" type="primary">Dmoj\GI25729</name>
    <name evidence="12" type="ORF">Dmoj_GI25729</name>
</gene>
<dbReference type="GO" id="GO:0008160">
    <property type="term" value="F:protein tyrosine phosphatase activator activity"/>
    <property type="evidence" value="ECO:0007669"/>
    <property type="project" value="TreeGrafter"/>
</dbReference>
<keyword evidence="6 10" id="KW-0697">Rotamase</keyword>
<evidence type="ECO:0000256" key="10">
    <source>
        <dbReference type="RuleBase" id="RU361210"/>
    </source>
</evidence>
<feature type="compositionally biased region" description="Low complexity" evidence="11">
    <location>
        <begin position="416"/>
        <end position="426"/>
    </location>
</feature>
<dbReference type="KEGG" id="dmo:Dmoj_GI25729"/>
<keyword evidence="13" id="KW-1185">Reference proteome</keyword>
<comment type="function">
    <text evidence="10">PPIases accelerate the folding of proteins. It catalyzes the cis-trans isomerization of proline imidic peptide bonds in oligopeptides.</text>
</comment>
<evidence type="ECO:0000313" key="12">
    <source>
        <dbReference type="EMBL" id="KRF94049.1"/>
    </source>
</evidence>